<gene>
    <name evidence="1" type="ORF">GCM10007859_14330</name>
</gene>
<dbReference type="EMBL" id="BSOY01000025">
    <property type="protein sequence ID" value="GLS01419.1"/>
    <property type="molecule type" value="Genomic_DNA"/>
</dbReference>
<evidence type="ECO:0008006" key="3">
    <source>
        <dbReference type="Google" id="ProtNLM"/>
    </source>
</evidence>
<dbReference type="Proteomes" id="UP001156921">
    <property type="component" value="Unassembled WGS sequence"/>
</dbReference>
<protein>
    <recommendedName>
        <fullName evidence="3">Flagellar basal-body/hook protein C-terminal domain-containing protein</fullName>
    </recommendedName>
</protein>
<dbReference type="RefSeq" id="WP_284222274.1">
    <property type="nucleotide sequence ID" value="NZ_BSOY01000025.1"/>
</dbReference>
<comment type="caution">
    <text evidence="1">The sequence shown here is derived from an EMBL/GenBank/DDBJ whole genome shotgun (WGS) entry which is preliminary data.</text>
</comment>
<reference evidence="2" key="1">
    <citation type="journal article" date="2019" name="Int. J. Syst. Evol. Microbiol.">
        <title>The Global Catalogue of Microorganisms (GCM) 10K type strain sequencing project: providing services to taxonomists for standard genome sequencing and annotation.</title>
        <authorList>
            <consortium name="The Broad Institute Genomics Platform"/>
            <consortium name="The Broad Institute Genome Sequencing Center for Infectious Disease"/>
            <person name="Wu L."/>
            <person name="Ma J."/>
        </authorList>
    </citation>
    <scope>NUCLEOTIDE SEQUENCE [LARGE SCALE GENOMIC DNA]</scope>
    <source>
        <strain evidence="2">NBRC 110107</strain>
    </source>
</reference>
<proteinExistence type="predicted"/>
<keyword evidence="2" id="KW-1185">Reference proteome</keyword>
<name>A0ABQ6BNQ2_9CAUL</name>
<evidence type="ECO:0000313" key="1">
    <source>
        <dbReference type="EMBL" id="GLS01419.1"/>
    </source>
</evidence>
<sequence length="69" mass="7013">MQAFAIAASGIAGATERFAASAARTARDPLADLAGETVERMTAGTALKANVAVLKTADEMYASLLDILA</sequence>
<accession>A0ABQ6BNQ2</accession>
<organism evidence="1 2">
    <name type="scientific">Brevundimonas denitrificans</name>
    <dbReference type="NCBI Taxonomy" id="1443434"/>
    <lineage>
        <taxon>Bacteria</taxon>
        <taxon>Pseudomonadati</taxon>
        <taxon>Pseudomonadota</taxon>
        <taxon>Alphaproteobacteria</taxon>
        <taxon>Caulobacterales</taxon>
        <taxon>Caulobacteraceae</taxon>
        <taxon>Brevundimonas</taxon>
    </lineage>
</organism>
<evidence type="ECO:0000313" key="2">
    <source>
        <dbReference type="Proteomes" id="UP001156921"/>
    </source>
</evidence>